<name>A0A926VEI0_9CYAN</name>
<feature type="compositionally biased region" description="Polar residues" evidence="1">
    <location>
        <begin position="76"/>
        <end position="92"/>
    </location>
</feature>
<accession>A0A926VEI0</accession>
<sequence length="141" mass="15681">MKTLQKLALIAILFAPFWLKDIVKASDLVLTPATQSQMKVESKQGQKSCSISGRLFGSGIERERSYYVVPSDSENDSPSSKMARVDSSNPSYRLSSLPAGRYVLRVFRSESGSLLPVKTFPRQREVNCSSSAIRNVDFEVQ</sequence>
<organism evidence="2 3">
    <name type="scientific">Aerosakkonema funiforme FACHB-1375</name>
    <dbReference type="NCBI Taxonomy" id="2949571"/>
    <lineage>
        <taxon>Bacteria</taxon>
        <taxon>Bacillati</taxon>
        <taxon>Cyanobacteriota</taxon>
        <taxon>Cyanophyceae</taxon>
        <taxon>Oscillatoriophycideae</taxon>
        <taxon>Aerosakkonematales</taxon>
        <taxon>Aerosakkonemataceae</taxon>
        <taxon>Aerosakkonema</taxon>
    </lineage>
</organism>
<reference evidence="2" key="2">
    <citation type="submission" date="2020-08" db="EMBL/GenBank/DDBJ databases">
        <authorList>
            <person name="Chen M."/>
            <person name="Teng W."/>
            <person name="Zhao L."/>
            <person name="Hu C."/>
            <person name="Zhou Y."/>
            <person name="Han B."/>
            <person name="Song L."/>
            <person name="Shu W."/>
        </authorList>
    </citation>
    <scope>NUCLEOTIDE SEQUENCE</scope>
    <source>
        <strain evidence="2">FACHB-1375</strain>
    </source>
</reference>
<reference evidence="2" key="1">
    <citation type="journal article" date="2015" name="ISME J.">
        <title>Draft Genome Sequence of Streptomyces incarnatus NRRL8089, which Produces the Nucleoside Antibiotic Sinefungin.</title>
        <authorList>
            <person name="Oshima K."/>
            <person name="Hattori M."/>
            <person name="Shimizu H."/>
            <person name="Fukuda K."/>
            <person name="Nemoto M."/>
            <person name="Inagaki K."/>
            <person name="Tamura T."/>
        </authorList>
    </citation>
    <scope>NUCLEOTIDE SEQUENCE</scope>
    <source>
        <strain evidence="2">FACHB-1375</strain>
    </source>
</reference>
<proteinExistence type="predicted"/>
<dbReference type="EMBL" id="JACJPW010000034">
    <property type="protein sequence ID" value="MBD2182284.1"/>
    <property type="molecule type" value="Genomic_DNA"/>
</dbReference>
<evidence type="ECO:0000256" key="1">
    <source>
        <dbReference type="SAM" id="MobiDB-lite"/>
    </source>
</evidence>
<feature type="region of interest" description="Disordered" evidence="1">
    <location>
        <begin position="69"/>
        <end position="92"/>
    </location>
</feature>
<gene>
    <name evidence="2" type="ORF">H6G03_14455</name>
</gene>
<dbReference type="Proteomes" id="UP000641646">
    <property type="component" value="Unassembled WGS sequence"/>
</dbReference>
<comment type="caution">
    <text evidence="2">The sequence shown here is derived from an EMBL/GenBank/DDBJ whole genome shotgun (WGS) entry which is preliminary data.</text>
</comment>
<protein>
    <submittedName>
        <fullName evidence="2">Uncharacterized protein</fullName>
    </submittedName>
</protein>
<dbReference type="AlphaFoldDB" id="A0A926VEI0"/>
<keyword evidence="3" id="KW-1185">Reference proteome</keyword>
<dbReference type="RefSeq" id="WP_190465097.1">
    <property type="nucleotide sequence ID" value="NZ_JACJPW010000034.1"/>
</dbReference>
<evidence type="ECO:0000313" key="2">
    <source>
        <dbReference type="EMBL" id="MBD2182284.1"/>
    </source>
</evidence>
<evidence type="ECO:0000313" key="3">
    <source>
        <dbReference type="Proteomes" id="UP000641646"/>
    </source>
</evidence>